<protein>
    <recommendedName>
        <fullName evidence="3">Soluble ligand binding domain-containing protein</fullName>
    </recommendedName>
</protein>
<comment type="caution">
    <text evidence="1">The sequence shown here is derived from an EMBL/GenBank/DDBJ whole genome shotgun (WGS) entry which is preliminary data.</text>
</comment>
<sequence length="178" mass="19845">MKSAVVVVASVFVLELFALRPAYAGFLDFLLGPPPRTETPYVSTPLEMTIRAKRRSAKAPKKVQVERPPVLVTPMDPVKDPNWFLSDPTLRKGDVVVLPGKIVVFNGNRGERRRSDFEDLLRTRLVSLKERSRIRAFTDYFNGAVRAFKAGAATALQVERPARQTAPGEVRIVSTVKN</sequence>
<dbReference type="Proteomes" id="UP000199468">
    <property type="component" value="Unassembled WGS sequence"/>
</dbReference>
<name>A0ABY0P666_9HYPH</name>
<evidence type="ECO:0008006" key="3">
    <source>
        <dbReference type="Google" id="ProtNLM"/>
    </source>
</evidence>
<proteinExistence type="predicted"/>
<reference evidence="1 2" key="1">
    <citation type="submission" date="2016-10" db="EMBL/GenBank/DDBJ databases">
        <authorList>
            <person name="Varghese N."/>
            <person name="Submissions S."/>
        </authorList>
    </citation>
    <scope>NUCLEOTIDE SEQUENCE [LARGE SCALE GENOMIC DNA]</scope>
    <source>
        <strain evidence="1 2">DSM 26672</strain>
    </source>
</reference>
<keyword evidence="2" id="KW-1185">Reference proteome</keyword>
<dbReference type="EMBL" id="FNBZ01000008">
    <property type="protein sequence ID" value="SDH38935.1"/>
    <property type="molecule type" value="Genomic_DNA"/>
</dbReference>
<evidence type="ECO:0000313" key="1">
    <source>
        <dbReference type="EMBL" id="SDH38935.1"/>
    </source>
</evidence>
<gene>
    <name evidence="1" type="ORF">SAMN05421844_108169</name>
</gene>
<evidence type="ECO:0000313" key="2">
    <source>
        <dbReference type="Proteomes" id="UP000199468"/>
    </source>
</evidence>
<organism evidence="1 2">
    <name type="scientific">Bosea robiniae</name>
    <dbReference type="NCBI Taxonomy" id="1036780"/>
    <lineage>
        <taxon>Bacteria</taxon>
        <taxon>Pseudomonadati</taxon>
        <taxon>Pseudomonadota</taxon>
        <taxon>Alphaproteobacteria</taxon>
        <taxon>Hyphomicrobiales</taxon>
        <taxon>Boseaceae</taxon>
        <taxon>Bosea</taxon>
    </lineage>
</organism>
<dbReference type="RefSeq" id="WP_061967424.1">
    <property type="nucleotide sequence ID" value="NZ_FNBZ01000008.1"/>
</dbReference>
<accession>A0ABY0P666</accession>